<dbReference type="AlphaFoldDB" id="A0A482IZY6"/>
<sequence length="65" mass="7273">MMRTNNYKRNGSLRADVVALQKLGVQLLLARVENSNILKSREAVRGAYSGKVRLPLTELDMDIEG</sequence>
<dbReference type="Proteomes" id="UP000253772">
    <property type="component" value="Chromosome c2"/>
</dbReference>
<gene>
    <name evidence="1" type="ORF">DDF84_031435</name>
</gene>
<dbReference type="EMBL" id="CP037901">
    <property type="protein sequence ID" value="QBP14041.1"/>
    <property type="molecule type" value="Genomic_DNA"/>
</dbReference>
<evidence type="ECO:0000313" key="1">
    <source>
        <dbReference type="EMBL" id="QBP14041.1"/>
    </source>
</evidence>
<reference evidence="1 2" key="1">
    <citation type="submission" date="2019-03" db="EMBL/GenBank/DDBJ databases">
        <title>Comparative insights into the high quality Complete genome sequence of highly metal resistant Cupriavidus metallidurans strain BS1 isolated from a gold-copper mine.</title>
        <authorList>
            <person name="Mazhar H.S."/>
            <person name="Rensing C."/>
        </authorList>
    </citation>
    <scope>NUCLEOTIDE SEQUENCE [LARGE SCALE GENOMIC DNA]</scope>
    <source>
        <strain evidence="1 2">BS1</strain>
    </source>
</reference>
<accession>A0A482IZY6</accession>
<protein>
    <submittedName>
        <fullName evidence="1">Uncharacterized protein</fullName>
    </submittedName>
</protein>
<proteinExistence type="predicted"/>
<dbReference type="RefSeq" id="WP_017515465.1">
    <property type="nucleotide sequence ID" value="NZ_CP037901.1"/>
</dbReference>
<name>A0A482IZY6_9BURK</name>
<evidence type="ECO:0000313" key="2">
    <source>
        <dbReference type="Proteomes" id="UP000253772"/>
    </source>
</evidence>
<organism evidence="1 2">
    <name type="scientific">Cupriavidus metallidurans</name>
    <dbReference type="NCBI Taxonomy" id="119219"/>
    <lineage>
        <taxon>Bacteria</taxon>
        <taxon>Pseudomonadati</taxon>
        <taxon>Pseudomonadota</taxon>
        <taxon>Betaproteobacteria</taxon>
        <taxon>Burkholderiales</taxon>
        <taxon>Burkholderiaceae</taxon>
        <taxon>Cupriavidus</taxon>
    </lineage>
</organism>